<dbReference type="Pfam" id="PF22124">
    <property type="entry name" value="Glyco_hydro_95_cat"/>
    <property type="match status" value="1"/>
</dbReference>
<feature type="domain" description="Glycosyl hydrolase family 95 catalytic" evidence="1">
    <location>
        <begin position="383"/>
        <end position="554"/>
    </location>
</feature>
<dbReference type="Gene3D" id="1.50.10.10">
    <property type="match status" value="1"/>
</dbReference>
<name>A0A7L8AI77_9FLAO</name>
<gene>
    <name evidence="2" type="ORF">H9I45_04495</name>
</gene>
<dbReference type="Gene3D" id="2.60.40.1180">
    <property type="entry name" value="Golgi alpha-mannosidase II"/>
    <property type="match status" value="1"/>
</dbReference>
<dbReference type="InterPro" id="IPR054363">
    <property type="entry name" value="GH95_cat"/>
</dbReference>
<dbReference type="EMBL" id="CP061813">
    <property type="protein sequence ID" value="QOD61715.1"/>
    <property type="molecule type" value="Genomic_DNA"/>
</dbReference>
<evidence type="ECO:0000259" key="1">
    <source>
        <dbReference type="Pfam" id="PF22124"/>
    </source>
</evidence>
<dbReference type="AlphaFoldDB" id="A0A7L8AI77"/>
<dbReference type="OrthoDB" id="9802600at2"/>
<dbReference type="InterPro" id="IPR008928">
    <property type="entry name" value="6-hairpin_glycosidase_sf"/>
</dbReference>
<dbReference type="PANTHER" id="PTHR31084">
    <property type="entry name" value="ALPHA-L-FUCOSIDASE 2"/>
    <property type="match status" value="1"/>
</dbReference>
<protein>
    <recommendedName>
        <fullName evidence="1">Glycosyl hydrolase family 95 catalytic domain-containing protein</fullName>
    </recommendedName>
</protein>
<dbReference type="Proteomes" id="UP000516764">
    <property type="component" value="Chromosome"/>
</dbReference>
<dbReference type="InterPro" id="IPR012341">
    <property type="entry name" value="6hp_glycosidase-like_sf"/>
</dbReference>
<organism evidence="2 3">
    <name type="scientific">Polaribacter haliotis</name>
    <dbReference type="NCBI Taxonomy" id="1888915"/>
    <lineage>
        <taxon>Bacteria</taxon>
        <taxon>Pseudomonadati</taxon>
        <taxon>Bacteroidota</taxon>
        <taxon>Flavobacteriia</taxon>
        <taxon>Flavobacteriales</taxon>
        <taxon>Flavobacteriaceae</taxon>
    </lineage>
</organism>
<dbReference type="KEGG" id="phal:H9I45_04495"/>
<dbReference type="GO" id="GO:0005975">
    <property type="term" value="P:carbohydrate metabolic process"/>
    <property type="evidence" value="ECO:0007669"/>
    <property type="project" value="InterPro"/>
</dbReference>
<reference evidence="2 3" key="1">
    <citation type="journal article" date="2016" name="Int. J. Syst. Evol. Microbiol.">
        <title>Polaribacter haliotis sp. nov., isolated from the gut of abalone Haliotis discus hannai.</title>
        <authorList>
            <person name="Kim Y.O."/>
            <person name="Park I.S."/>
            <person name="Park S."/>
            <person name="Nam B.H."/>
            <person name="Park J.M."/>
            <person name="Kim D.G."/>
            <person name="Yoon J.H."/>
        </authorList>
    </citation>
    <scope>NUCLEOTIDE SEQUENCE [LARGE SCALE GENOMIC DNA]</scope>
    <source>
        <strain evidence="2 3">KCTC 52418</strain>
    </source>
</reference>
<dbReference type="InterPro" id="IPR013780">
    <property type="entry name" value="Glyco_hydro_b"/>
</dbReference>
<dbReference type="Gene3D" id="2.70.98.50">
    <property type="entry name" value="putative glycoside hydrolase family protein from bacillus halodurans"/>
    <property type="match status" value="1"/>
</dbReference>
<dbReference type="PANTHER" id="PTHR31084:SF0">
    <property type="entry name" value="ALPHA-L-FUCOSIDASE 2"/>
    <property type="match status" value="1"/>
</dbReference>
<accession>A0A7L8AI77</accession>
<proteinExistence type="predicted"/>
<evidence type="ECO:0000313" key="2">
    <source>
        <dbReference type="EMBL" id="QOD61715.1"/>
    </source>
</evidence>
<dbReference type="SUPFAM" id="SSF48208">
    <property type="entry name" value="Six-hairpin glycosidases"/>
    <property type="match status" value="1"/>
</dbReference>
<dbReference type="RefSeq" id="WP_088352875.1">
    <property type="nucleotide sequence ID" value="NZ_CP061813.1"/>
</dbReference>
<evidence type="ECO:0000313" key="3">
    <source>
        <dbReference type="Proteomes" id="UP000516764"/>
    </source>
</evidence>
<dbReference type="GO" id="GO:0004560">
    <property type="term" value="F:alpha-L-fucosidase activity"/>
    <property type="evidence" value="ECO:0007669"/>
    <property type="project" value="TreeGrafter"/>
</dbReference>
<keyword evidence="3" id="KW-1185">Reference proteome</keyword>
<sequence>MKSARNNKLTYRFLLLFTIVLSVFYSFKGVTKKKRITTKEVNKIRAKKLQKYAFQRNELNKEDMTLMLGNAEMGGRARLDGLGFDRIWFSDFWRSNAARMPIFGPKLSFKGVEKDYKNYSQKLEIKNGLLSTNVAHTNVSYKSELFFSAANRDILVIRLSDIKGSGKDNLTLQLPVNDVDGKEGGRWDVRESNKENVFTVAQKSDNLVLGTSIDSIMSNTKLMFASHGKPHKLNKMVYGLWSSASLKPSNKKGEFIVDTKNNDEVLLIFTESTNWSGGLLETNVLNSLKANHNFNHLLKANTNIWKNEWEKYGVLDIPDIKHDQLWYRSVFWLQCTSSSEKFLPGECQFGHEGWNMLPFTYGTAGWSVHDFTMLGSPEKAARMLNWHFKPASFNRNATYWLNYAQKERVATNKTQKPPYAQNPNSKDAWMFGHELRTSGDGTLTTWGNQAHLAGFGLELFRRYYNYYPSEDFLYGKLYPVAKGVAEFWSNFLIWDAQKKEYYTPKTWGSSEGGKQNNPLDAVMAAKKCLRAAATYAKQLNIDDKLVEKWNFIEKNIHYPENKETYLAYKGHDGNVPEKSIGYNGIRYMNAANFVNQELVQELDQKKVTTLLGKISASNRFGTGFAVFHSAQTATAECLFKRGDSALGYLNGMIRALDKSGTAMRECEDRHMPYFSTNTNAYILVPIFMLMQSTNNKIEAFPAVPSTWKDVAFYNLPAENGVKVSGKMKNGKIKWVSHTKNGKEIYRK</sequence>